<dbReference type="SMART" id="SM00205">
    <property type="entry name" value="THN"/>
    <property type="match status" value="1"/>
</dbReference>
<evidence type="ECO:0008006" key="5">
    <source>
        <dbReference type="Google" id="ProtNLM"/>
    </source>
</evidence>
<dbReference type="Pfam" id="PF00314">
    <property type="entry name" value="Thaumatin"/>
    <property type="match status" value="1"/>
</dbReference>
<reference evidence="3 4" key="1">
    <citation type="submission" date="2020-10" db="EMBL/GenBank/DDBJ databases">
        <title>Plant Genome Project.</title>
        <authorList>
            <person name="Zhang R.-G."/>
        </authorList>
    </citation>
    <scope>NUCLEOTIDE SEQUENCE [LARGE SCALE GENOMIC DNA]</scope>
    <source>
        <strain evidence="3">FAFU-HL-1</strain>
        <tissue evidence="3">Leaf</tissue>
    </source>
</reference>
<dbReference type="EMBL" id="JADGMS010000009">
    <property type="protein sequence ID" value="KAF9675267.1"/>
    <property type="molecule type" value="Genomic_DNA"/>
</dbReference>
<name>A0A835JSI8_9ROSI</name>
<dbReference type="PIRSF" id="PIRSF002703">
    <property type="entry name" value="Thaumatin"/>
    <property type="match status" value="1"/>
</dbReference>
<comment type="caution">
    <text evidence="3">The sequence shown here is derived from an EMBL/GenBank/DDBJ whole genome shotgun (WGS) entry which is preliminary data.</text>
</comment>
<feature type="disulfide bond" evidence="2">
    <location>
        <begin position="17"/>
        <end position="27"/>
    </location>
</feature>
<evidence type="ECO:0000256" key="2">
    <source>
        <dbReference type="PIRSR" id="PIRSR002703-1"/>
    </source>
</evidence>
<keyword evidence="2" id="KW-1015">Disulfide bond</keyword>
<evidence type="ECO:0000256" key="1">
    <source>
        <dbReference type="ARBA" id="ARBA00010607"/>
    </source>
</evidence>
<dbReference type="InterPro" id="IPR001938">
    <property type="entry name" value="Thaumatin"/>
</dbReference>
<dbReference type="PROSITE" id="PS51367">
    <property type="entry name" value="THAUMATIN_2"/>
    <property type="match status" value="1"/>
</dbReference>
<dbReference type="InterPro" id="IPR037176">
    <property type="entry name" value="Osmotin/thaumatin-like_sf"/>
</dbReference>
<evidence type="ECO:0000313" key="4">
    <source>
        <dbReference type="Proteomes" id="UP000657918"/>
    </source>
</evidence>
<dbReference type="OrthoDB" id="430315at2759"/>
<organism evidence="3 4">
    <name type="scientific">Salix dunnii</name>
    <dbReference type="NCBI Taxonomy" id="1413687"/>
    <lineage>
        <taxon>Eukaryota</taxon>
        <taxon>Viridiplantae</taxon>
        <taxon>Streptophyta</taxon>
        <taxon>Embryophyta</taxon>
        <taxon>Tracheophyta</taxon>
        <taxon>Spermatophyta</taxon>
        <taxon>Magnoliopsida</taxon>
        <taxon>eudicotyledons</taxon>
        <taxon>Gunneridae</taxon>
        <taxon>Pentapetalae</taxon>
        <taxon>rosids</taxon>
        <taxon>fabids</taxon>
        <taxon>Malpighiales</taxon>
        <taxon>Salicaceae</taxon>
        <taxon>Saliceae</taxon>
        <taxon>Salix</taxon>
    </lineage>
</organism>
<keyword evidence="4" id="KW-1185">Reference proteome</keyword>
<dbReference type="SUPFAM" id="SSF49870">
    <property type="entry name" value="Osmotin, thaumatin-like protein"/>
    <property type="match status" value="1"/>
</dbReference>
<dbReference type="AlphaFoldDB" id="A0A835JSI8"/>
<sequence>MTLHDTWSGHLRARTQCSEDSSGKLVCATADCASGAIDGAGAISPQRMWCTRLFIDGFNIPISRQEDSPRCNSTICAANVNAVCDPSSAVRALDGTVIACKVPVWHLTSQNSAAQVDDHNLVLEKEKTHDIDINSVQRGQMGLCSPVRVYQPKFCCTGEFRTPNKCLAYQLIKNLQATVPSSLQLRYDDKGSIYLITFCQ</sequence>
<dbReference type="Proteomes" id="UP000657918">
    <property type="component" value="Unassembled WGS sequence"/>
</dbReference>
<accession>A0A835JSI8</accession>
<gene>
    <name evidence="3" type="ORF">SADUNF_Sadunf09G0014200</name>
</gene>
<proteinExistence type="inferred from homology"/>
<dbReference type="Gene3D" id="2.60.110.10">
    <property type="entry name" value="Thaumatin"/>
    <property type="match status" value="1"/>
</dbReference>
<feature type="disulfide bond" evidence="2">
    <location>
        <begin position="84"/>
        <end position="100"/>
    </location>
</feature>
<protein>
    <recommendedName>
        <fullName evidence="5">Thaumatin-like protein</fullName>
    </recommendedName>
</protein>
<evidence type="ECO:0000313" key="3">
    <source>
        <dbReference type="EMBL" id="KAF9675267.1"/>
    </source>
</evidence>
<comment type="similarity">
    <text evidence="1">Belongs to the thaumatin family.</text>
</comment>
<dbReference type="PANTHER" id="PTHR31048">
    <property type="entry name" value="OS03G0233200 PROTEIN"/>
    <property type="match status" value="1"/>
</dbReference>